<accession>A0ABV0PTN0</accession>
<name>A0ABV0PTN0_9TELE</name>
<dbReference type="EMBL" id="JAHRIO010086745">
    <property type="protein sequence ID" value="MEQ2186874.1"/>
    <property type="molecule type" value="Genomic_DNA"/>
</dbReference>
<evidence type="ECO:0000313" key="2">
    <source>
        <dbReference type="Proteomes" id="UP001476798"/>
    </source>
</evidence>
<evidence type="ECO:0000313" key="1">
    <source>
        <dbReference type="EMBL" id="MEQ2186874.1"/>
    </source>
</evidence>
<keyword evidence="2" id="KW-1185">Reference proteome</keyword>
<proteinExistence type="predicted"/>
<dbReference type="Proteomes" id="UP001476798">
    <property type="component" value="Unassembled WGS sequence"/>
</dbReference>
<sequence>MYNMCECKTLCGLQNRYCTNLALKLVEHQRMRNCCVGEGCDKINGLLLPFHICRKAECRCRKSKQDNDFLNMVGRKRWYVTICVKEGAAQFLVCFNKNYEPKGEAPKSSRCVF</sequence>
<gene>
    <name evidence="1" type="ORF">GOODEAATRI_033291</name>
</gene>
<organism evidence="1 2">
    <name type="scientific">Goodea atripinnis</name>
    <dbReference type="NCBI Taxonomy" id="208336"/>
    <lineage>
        <taxon>Eukaryota</taxon>
        <taxon>Metazoa</taxon>
        <taxon>Chordata</taxon>
        <taxon>Craniata</taxon>
        <taxon>Vertebrata</taxon>
        <taxon>Euteleostomi</taxon>
        <taxon>Actinopterygii</taxon>
        <taxon>Neopterygii</taxon>
        <taxon>Teleostei</taxon>
        <taxon>Neoteleostei</taxon>
        <taxon>Acanthomorphata</taxon>
        <taxon>Ovalentaria</taxon>
        <taxon>Atherinomorphae</taxon>
        <taxon>Cyprinodontiformes</taxon>
        <taxon>Goodeidae</taxon>
        <taxon>Goodea</taxon>
    </lineage>
</organism>
<protein>
    <submittedName>
        <fullName evidence="1">Uncharacterized protein</fullName>
    </submittedName>
</protein>
<reference evidence="1 2" key="1">
    <citation type="submission" date="2021-06" db="EMBL/GenBank/DDBJ databases">
        <authorList>
            <person name="Palmer J.M."/>
        </authorList>
    </citation>
    <scope>NUCLEOTIDE SEQUENCE [LARGE SCALE GENOMIC DNA]</scope>
    <source>
        <strain evidence="1 2">GA_2019</strain>
        <tissue evidence="1">Muscle</tissue>
    </source>
</reference>
<comment type="caution">
    <text evidence="1">The sequence shown here is derived from an EMBL/GenBank/DDBJ whole genome shotgun (WGS) entry which is preliminary data.</text>
</comment>